<sequence length="668" mass="73969">MDRLRPQSTVHARVTGIKSFLKFLETERVQVDYVKCFASVMEKFALYLAACERAPGVPLAKNSCMQYFRQAKMSLLDESPQLQALVESKLLRAGKILQNYCAKKDGGAIIKQAIACTKISLQLMIRYLYANAATASDYQDTALLTLLWYLLGRASDLAMVRKHNLSIDGGGVFFLRFVRVKTSEEQGLSIYPDSNFTTCPLLSTALAMISQQAPCSRIANNLPEQSIDVAHILGPEMPLIDVLDNPGRIEVPRNVKASAATRHRDPTIHSHVNRILGRIGDASGVDVKLTSHSFRRGGAQHANGSQHLTARWIFDRGAWNISATNKGFNYIFNTSSEDHKVAKVLSGWSPNEPVVLLDLTSFDSQTTESIHAVQGHLFATCTGLDNPSFNLNKRVVDTLTTYLLLHYPSLKQLSPSSPAIMRLEECAGLAGCSNVDLLAWSSHLSTPISVAAVPSASTRELSNDSPPSDETAEQRLIRHQASVIDHFIDIGRRQEERLQALEEKLQTCATPKRKESEVKVGQVMPNSKGKRQKQCSVASLRSTWYEWYTLEPRVCNGSASKQKKYTSKHIVVYMKLFLPDGFVLDEDSQTFRDDVLSTGAAAEIATLEFLRSNNVQSKGTSAVLNVLQGTHRLGHLNARIIHYRQLRASGRVIDPPPPVSLDILDESN</sequence>
<dbReference type="VEuPathDB" id="FungiDB:H257_05219"/>
<evidence type="ECO:0000313" key="3">
    <source>
        <dbReference type="Proteomes" id="UP000469452"/>
    </source>
</evidence>
<gene>
    <name evidence="2" type="ORF">AaE_015924</name>
</gene>
<name>A0A6A4YZP7_APHAT</name>
<evidence type="ECO:0000256" key="1">
    <source>
        <dbReference type="ARBA" id="ARBA00023172"/>
    </source>
</evidence>
<dbReference type="GO" id="GO:0006310">
    <property type="term" value="P:DNA recombination"/>
    <property type="evidence" value="ECO:0007669"/>
    <property type="project" value="UniProtKB-KW"/>
</dbReference>
<dbReference type="Gene3D" id="1.10.443.10">
    <property type="entry name" value="Intergrase catalytic core"/>
    <property type="match status" value="1"/>
</dbReference>
<reference evidence="2 3" key="1">
    <citation type="submission" date="2019-06" db="EMBL/GenBank/DDBJ databases">
        <title>Genomics analysis of Aphanomyces spp. identifies a new class of oomycete effector associated with host adaptation.</title>
        <authorList>
            <person name="Gaulin E."/>
        </authorList>
    </citation>
    <scope>NUCLEOTIDE SEQUENCE [LARGE SCALE GENOMIC DNA]</scope>
    <source>
        <strain evidence="2 3">E</strain>
    </source>
</reference>
<dbReference type="EMBL" id="VJMI01021140">
    <property type="protein sequence ID" value="KAF0702442.1"/>
    <property type="molecule type" value="Genomic_DNA"/>
</dbReference>
<comment type="caution">
    <text evidence="2">The sequence shown here is derived from an EMBL/GenBank/DDBJ whole genome shotgun (WGS) entry which is preliminary data.</text>
</comment>
<dbReference type="InterPro" id="IPR011010">
    <property type="entry name" value="DNA_brk_join_enz"/>
</dbReference>
<protein>
    <submittedName>
        <fullName evidence="2">Uncharacterized protein</fullName>
    </submittedName>
</protein>
<proteinExistence type="predicted"/>
<dbReference type="GO" id="GO:0003677">
    <property type="term" value="F:DNA binding"/>
    <property type="evidence" value="ECO:0007669"/>
    <property type="project" value="InterPro"/>
</dbReference>
<dbReference type="VEuPathDB" id="FungiDB:H257_10904"/>
<organism evidence="2 3">
    <name type="scientific">Aphanomyces astaci</name>
    <name type="common">Crayfish plague agent</name>
    <dbReference type="NCBI Taxonomy" id="112090"/>
    <lineage>
        <taxon>Eukaryota</taxon>
        <taxon>Sar</taxon>
        <taxon>Stramenopiles</taxon>
        <taxon>Oomycota</taxon>
        <taxon>Saprolegniomycetes</taxon>
        <taxon>Saprolegniales</taxon>
        <taxon>Verrucalvaceae</taxon>
        <taxon>Aphanomyces</taxon>
    </lineage>
</organism>
<dbReference type="AlphaFoldDB" id="A0A6A4YZP7"/>
<dbReference type="GO" id="GO:0015074">
    <property type="term" value="P:DNA integration"/>
    <property type="evidence" value="ECO:0007669"/>
    <property type="project" value="InterPro"/>
</dbReference>
<keyword evidence="1" id="KW-0233">DNA recombination</keyword>
<dbReference type="SUPFAM" id="SSF56349">
    <property type="entry name" value="DNA breaking-rejoining enzymes"/>
    <property type="match status" value="1"/>
</dbReference>
<dbReference type="Proteomes" id="UP000469452">
    <property type="component" value="Unassembled WGS sequence"/>
</dbReference>
<evidence type="ECO:0000313" key="2">
    <source>
        <dbReference type="EMBL" id="KAF0702442.1"/>
    </source>
</evidence>
<accession>A0A6A4YZP7</accession>
<dbReference type="InterPro" id="IPR013762">
    <property type="entry name" value="Integrase-like_cat_sf"/>
</dbReference>